<organism evidence="1 2">
    <name type="scientific">Lentzea flaviverrucosa</name>
    <dbReference type="NCBI Taxonomy" id="200379"/>
    <lineage>
        <taxon>Bacteria</taxon>
        <taxon>Bacillati</taxon>
        <taxon>Actinomycetota</taxon>
        <taxon>Actinomycetes</taxon>
        <taxon>Pseudonocardiales</taxon>
        <taxon>Pseudonocardiaceae</taxon>
        <taxon>Lentzea</taxon>
    </lineage>
</organism>
<gene>
    <name evidence="1" type="ORF">SAMN05216195_112209</name>
</gene>
<dbReference type="OrthoDB" id="508876at2"/>
<protein>
    <submittedName>
        <fullName evidence="1">Uncharacterized protein</fullName>
    </submittedName>
</protein>
<proteinExistence type="predicted"/>
<dbReference type="AlphaFoldDB" id="A0A1H9WTY8"/>
<sequence>MKIARFSKLSAHLDQMGVLCRIQMTNWRWAWSSMVPRRQIRDQPASFYERTEEIVQTTKGQALVMVYNAERAQNMAGG</sequence>
<dbReference type="RefSeq" id="WP_143086874.1">
    <property type="nucleotide sequence ID" value="NZ_FOFT01000012.1"/>
</dbReference>
<reference evidence="2" key="1">
    <citation type="submission" date="2016-10" db="EMBL/GenBank/DDBJ databases">
        <authorList>
            <person name="Varghese N."/>
            <person name="Submissions S."/>
        </authorList>
    </citation>
    <scope>NUCLEOTIDE SEQUENCE [LARGE SCALE GENOMIC DNA]</scope>
    <source>
        <strain evidence="2">CGMCC 4.578</strain>
    </source>
</reference>
<evidence type="ECO:0000313" key="1">
    <source>
        <dbReference type="EMBL" id="SES37147.1"/>
    </source>
</evidence>
<dbReference type="Proteomes" id="UP000199028">
    <property type="component" value="Unassembled WGS sequence"/>
</dbReference>
<evidence type="ECO:0000313" key="2">
    <source>
        <dbReference type="Proteomes" id="UP000199028"/>
    </source>
</evidence>
<name>A0A1H9WTY8_9PSEU</name>
<accession>A0A1H9WTY8</accession>
<dbReference type="EMBL" id="FOFT01000012">
    <property type="protein sequence ID" value="SES37147.1"/>
    <property type="molecule type" value="Genomic_DNA"/>
</dbReference>
<keyword evidence="2" id="KW-1185">Reference proteome</keyword>